<gene>
    <name evidence="2" type="ORF">SAMN05444158_7419</name>
</gene>
<organism evidence="2 3">
    <name type="scientific">Bradyrhizobium canariense</name>
    <dbReference type="NCBI Taxonomy" id="255045"/>
    <lineage>
        <taxon>Bacteria</taxon>
        <taxon>Pseudomonadati</taxon>
        <taxon>Pseudomonadota</taxon>
        <taxon>Alphaproteobacteria</taxon>
        <taxon>Hyphomicrobiales</taxon>
        <taxon>Nitrobacteraceae</taxon>
        <taxon>Bradyrhizobium</taxon>
    </lineage>
</organism>
<evidence type="ECO:0000313" key="2">
    <source>
        <dbReference type="EMBL" id="SDT60298.1"/>
    </source>
</evidence>
<dbReference type="SUPFAM" id="SSF56235">
    <property type="entry name" value="N-terminal nucleophile aminohydrolases (Ntn hydrolases)"/>
    <property type="match status" value="1"/>
</dbReference>
<dbReference type="InterPro" id="IPR029055">
    <property type="entry name" value="Ntn_hydrolases_N"/>
</dbReference>
<dbReference type="EMBL" id="LT629750">
    <property type="protein sequence ID" value="SDT60298.1"/>
    <property type="molecule type" value="Genomic_DNA"/>
</dbReference>
<evidence type="ECO:0000313" key="3">
    <source>
        <dbReference type="Proteomes" id="UP000243904"/>
    </source>
</evidence>
<dbReference type="AlphaFoldDB" id="A0A1H2BQ09"/>
<feature type="region of interest" description="Disordered" evidence="1">
    <location>
        <begin position="320"/>
        <end position="345"/>
    </location>
</feature>
<evidence type="ECO:0000256" key="1">
    <source>
        <dbReference type="SAM" id="MobiDB-lite"/>
    </source>
</evidence>
<accession>A0A1H2BQ09</accession>
<dbReference type="RefSeq" id="WP_146690840.1">
    <property type="nucleotide sequence ID" value="NZ_LT629750.1"/>
</dbReference>
<feature type="compositionally biased region" description="Basic and acidic residues" evidence="1">
    <location>
        <begin position="320"/>
        <end position="336"/>
    </location>
</feature>
<dbReference type="Proteomes" id="UP000243904">
    <property type="component" value="Chromosome I"/>
</dbReference>
<keyword evidence="3" id="KW-1185">Reference proteome</keyword>
<dbReference type="Gene3D" id="3.60.20.10">
    <property type="entry name" value="Glutamine Phosphoribosylpyrophosphate, subunit 1, domain 1"/>
    <property type="match status" value="1"/>
</dbReference>
<sequence>MGVGLLTKVKRTRRNFRKFPKVEYCGIFNPRFREKVPVTVCIATLFRWNYAQVGEPPRVGLVAIALSDRMITAGDVQYEPAQLKVAFMSDRALLMIAGDYSTHSQAIHDTHLKMRGIRNPSPYSIAQNYGQSIQAIKRKQAEDIYLAPLGLNSDSFLAEQKEMSADFVSNITSQLQNHQGPDVEALIVGADGNNAHIYLVDSQGSAHCLDDVGFGAIGIGAWHAKSRLMQARYSNSTYYAYSLAVAFAAKKAAEIAPGVGSRTDIHLVFKDKIEAIDPNVDKRIHDLYTEYLGKLSGMGAELIEQLDKDLPTLSKKLMQVDEKNERESGRDAKSDESAIPDESDT</sequence>
<reference evidence="3" key="1">
    <citation type="submission" date="2016-10" db="EMBL/GenBank/DDBJ databases">
        <authorList>
            <person name="Varghese N."/>
            <person name="Submissions S."/>
        </authorList>
    </citation>
    <scope>NUCLEOTIDE SEQUENCE [LARGE SCALE GENOMIC DNA]</scope>
    <source>
        <strain evidence="3">GAS369</strain>
    </source>
</reference>
<name>A0A1H2BQ09_9BRAD</name>
<proteinExistence type="predicted"/>
<protein>
    <submittedName>
        <fullName evidence="2">Uncharacterized protein</fullName>
    </submittedName>
</protein>